<gene>
    <name evidence="2" type="ORF">XENOCAPTIV_030273</name>
</gene>
<evidence type="ECO:0000313" key="2">
    <source>
        <dbReference type="EMBL" id="MEQ2200498.1"/>
    </source>
</evidence>
<evidence type="ECO:0000313" key="3">
    <source>
        <dbReference type="Proteomes" id="UP001434883"/>
    </source>
</evidence>
<comment type="caution">
    <text evidence="2">The sequence shown here is derived from an EMBL/GenBank/DDBJ whole genome shotgun (WGS) entry which is preliminary data.</text>
</comment>
<dbReference type="Proteomes" id="UP001434883">
    <property type="component" value="Unassembled WGS sequence"/>
</dbReference>
<protein>
    <submittedName>
        <fullName evidence="2">Uncharacterized protein</fullName>
    </submittedName>
</protein>
<proteinExistence type="predicted"/>
<feature type="region of interest" description="Disordered" evidence="1">
    <location>
        <begin position="83"/>
        <end position="102"/>
    </location>
</feature>
<accession>A0ABV0QYC6</accession>
<dbReference type="EMBL" id="JAHRIN010026134">
    <property type="protein sequence ID" value="MEQ2200498.1"/>
    <property type="molecule type" value="Genomic_DNA"/>
</dbReference>
<feature type="compositionally biased region" description="Gly residues" evidence="1">
    <location>
        <begin position="141"/>
        <end position="153"/>
    </location>
</feature>
<reference evidence="2 3" key="1">
    <citation type="submission" date="2021-06" db="EMBL/GenBank/DDBJ databases">
        <authorList>
            <person name="Palmer J.M."/>
        </authorList>
    </citation>
    <scope>NUCLEOTIDE SEQUENCE [LARGE SCALE GENOMIC DNA]</scope>
    <source>
        <strain evidence="2 3">XC_2019</strain>
        <tissue evidence="2">Muscle</tissue>
    </source>
</reference>
<evidence type="ECO:0000256" key="1">
    <source>
        <dbReference type="SAM" id="MobiDB-lite"/>
    </source>
</evidence>
<sequence length="189" mass="20134">MQELWEGDMALTVARSLPAGLHLYNTLTDDSVSLYSAGIRTNTDLFVWNGKQVCGAAVQSGAEWEPVLLTVVRPFLGEDVEQEGQNGVKCQNNSAGSEKVGPGLQREARGFAGGATLGEVREALGEPRESLLCQENKRGRGGGQGAGEGGGASGWRVFPPDDMQRTLKELSLKDGDALLVLEPDSFDSR</sequence>
<organism evidence="2 3">
    <name type="scientific">Xenoophorus captivus</name>
    <dbReference type="NCBI Taxonomy" id="1517983"/>
    <lineage>
        <taxon>Eukaryota</taxon>
        <taxon>Metazoa</taxon>
        <taxon>Chordata</taxon>
        <taxon>Craniata</taxon>
        <taxon>Vertebrata</taxon>
        <taxon>Euteleostomi</taxon>
        <taxon>Actinopterygii</taxon>
        <taxon>Neopterygii</taxon>
        <taxon>Teleostei</taxon>
        <taxon>Neoteleostei</taxon>
        <taxon>Acanthomorphata</taxon>
        <taxon>Ovalentaria</taxon>
        <taxon>Atherinomorphae</taxon>
        <taxon>Cyprinodontiformes</taxon>
        <taxon>Goodeidae</taxon>
        <taxon>Xenoophorus</taxon>
    </lineage>
</organism>
<feature type="compositionally biased region" description="Polar residues" evidence="1">
    <location>
        <begin position="83"/>
        <end position="96"/>
    </location>
</feature>
<feature type="region of interest" description="Disordered" evidence="1">
    <location>
        <begin position="134"/>
        <end position="162"/>
    </location>
</feature>
<keyword evidence="3" id="KW-1185">Reference proteome</keyword>
<name>A0ABV0QYC6_9TELE</name>